<name>A0A7W7HVR8_9ACTN</name>
<feature type="transmembrane region" description="Helical" evidence="6">
    <location>
        <begin position="53"/>
        <end position="73"/>
    </location>
</feature>
<dbReference type="GO" id="GO:0022857">
    <property type="term" value="F:transmembrane transporter activity"/>
    <property type="evidence" value="ECO:0007669"/>
    <property type="project" value="InterPro"/>
</dbReference>
<accession>A0A7W7HVR8</accession>
<dbReference type="RefSeq" id="WP_239087097.1">
    <property type="nucleotide sequence ID" value="NZ_BOMK01000001.1"/>
</dbReference>
<gene>
    <name evidence="8" type="ORF">BJ971_002211</name>
</gene>
<dbReference type="InterPro" id="IPR020846">
    <property type="entry name" value="MFS_dom"/>
</dbReference>
<dbReference type="Pfam" id="PF07690">
    <property type="entry name" value="MFS_1"/>
    <property type="match status" value="1"/>
</dbReference>
<reference evidence="8 9" key="1">
    <citation type="submission" date="2020-08" db="EMBL/GenBank/DDBJ databases">
        <title>Sequencing the genomes of 1000 actinobacteria strains.</title>
        <authorList>
            <person name="Klenk H.-P."/>
        </authorList>
    </citation>
    <scope>NUCLEOTIDE SEQUENCE [LARGE SCALE GENOMIC DNA]</scope>
    <source>
        <strain evidence="8 9">DSM 43149</strain>
    </source>
</reference>
<evidence type="ECO:0000256" key="5">
    <source>
        <dbReference type="ARBA" id="ARBA00023136"/>
    </source>
</evidence>
<proteinExistence type="predicted"/>
<dbReference type="Proteomes" id="UP000578112">
    <property type="component" value="Unassembled WGS sequence"/>
</dbReference>
<feature type="transmembrane region" description="Helical" evidence="6">
    <location>
        <begin position="263"/>
        <end position="283"/>
    </location>
</feature>
<dbReference type="InterPro" id="IPR036259">
    <property type="entry name" value="MFS_trans_sf"/>
</dbReference>
<dbReference type="PROSITE" id="PS50850">
    <property type="entry name" value="MFS"/>
    <property type="match status" value="1"/>
</dbReference>
<comment type="subcellular location">
    <subcellularLocation>
        <location evidence="1">Cell membrane</location>
        <topology evidence="1">Multi-pass membrane protein</topology>
    </subcellularLocation>
</comment>
<keyword evidence="9" id="KW-1185">Reference proteome</keyword>
<feature type="transmembrane region" description="Helical" evidence="6">
    <location>
        <begin position="224"/>
        <end position="251"/>
    </location>
</feature>
<evidence type="ECO:0000256" key="4">
    <source>
        <dbReference type="ARBA" id="ARBA00022989"/>
    </source>
</evidence>
<keyword evidence="3 6" id="KW-0812">Transmembrane</keyword>
<comment type="caution">
    <text evidence="8">The sequence shown here is derived from an EMBL/GenBank/DDBJ whole genome shotgun (WGS) entry which is preliminary data.</text>
</comment>
<feature type="transmembrane region" description="Helical" evidence="6">
    <location>
        <begin position="377"/>
        <end position="399"/>
    </location>
</feature>
<dbReference type="CDD" id="cd06173">
    <property type="entry name" value="MFS_MefA_like"/>
    <property type="match status" value="1"/>
</dbReference>
<dbReference type="InterPro" id="IPR011701">
    <property type="entry name" value="MFS"/>
</dbReference>
<organism evidence="8 9">
    <name type="scientific">Actinoplanes digitatis</name>
    <dbReference type="NCBI Taxonomy" id="1868"/>
    <lineage>
        <taxon>Bacteria</taxon>
        <taxon>Bacillati</taxon>
        <taxon>Actinomycetota</taxon>
        <taxon>Actinomycetes</taxon>
        <taxon>Micromonosporales</taxon>
        <taxon>Micromonosporaceae</taxon>
        <taxon>Actinoplanes</taxon>
    </lineage>
</organism>
<feature type="domain" description="Major facilitator superfamily (MFS) profile" evidence="7">
    <location>
        <begin position="15"/>
        <end position="403"/>
    </location>
</feature>
<evidence type="ECO:0000313" key="9">
    <source>
        <dbReference type="Proteomes" id="UP000578112"/>
    </source>
</evidence>
<dbReference type="Gene3D" id="1.20.1250.20">
    <property type="entry name" value="MFS general substrate transporter like domains"/>
    <property type="match status" value="1"/>
</dbReference>
<keyword evidence="4 6" id="KW-1133">Transmembrane helix</keyword>
<sequence length="418" mass="42565">MVLRGRHLVNPGRRPRAAMYVAGGVSSFGTQMTMLALPWLVLESTGSAAKTGLVFAVQVLPLALLGFAGGNVLQRLGARRTMLAGDAARAPLVALVPVLHASGGLSLSMLLTLVALIGLAGVPYAAAQRVLALELIGADPRGLTRAYGVLDGIWNAAAFGGPAVAGALIAVIGPSNVLWLDAASYLVSFVVLLTMVPRTAGRSVVPEAARGSWAGLRYLRADRFLGQAVISTVLFGFVLRVLAITLPLLAFTRFGQDARAGGLLVAGSGAGALLGSLLTYLIASRVAPARLARIAMVMIALPLWLLLLPAPPAALVAAVAVSAAAVTVSNAPYAAIVGMRVPSDLLPSVIQTVITVGAIAGPLGLLFAGVLTERAGIGASLFVVAAIATLATVNVLFALTRMDRGSAAPAPERTLGHV</sequence>
<feature type="transmembrane region" description="Helical" evidence="6">
    <location>
        <begin position="349"/>
        <end position="371"/>
    </location>
</feature>
<feature type="transmembrane region" description="Helical" evidence="6">
    <location>
        <begin position="20"/>
        <end position="41"/>
    </location>
</feature>
<protein>
    <submittedName>
        <fullName evidence="8">MFS family permease</fullName>
    </submittedName>
</protein>
<evidence type="ECO:0000313" key="8">
    <source>
        <dbReference type="EMBL" id="MBB4761655.1"/>
    </source>
</evidence>
<evidence type="ECO:0000256" key="6">
    <source>
        <dbReference type="SAM" id="Phobius"/>
    </source>
</evidence>
<dbReference type="EMBL" id="JACHNH010000001">
    <property type="protein sequence ID" value="MBB4761655.1"/>
    <property type="molecule type" value="Genomic_DNA"/>
</dbReference>
<evidence type="ECO:0000256" key="1">
    <source>
        <dbReference type="ARBA" id="ARBA00004651"/>
    </source>
</evidence>
<evidence type="ECO:0000259" key="7">
    <source>
        <dbReference type="PROSITE" id="PS50850"/>
    </source>
</evidence>
<dbReference type="SUPFAM" id="SSF103473">
    <property type="entry name" value="MFS general substrate transporter"/>
    <property type="match status" value="1"/>
</dbReference>
<feature type="transmembrane region" description="Helical" evidence="6">
    <location>
        <begin position="148"/>
        <end position="172"/>
    </location>
</feature>
<keyword evidence="5 6" id="KW-0472">Membrane</keyword>
<evidence type="ECO:0000256" key="2">
    <source>
        <dbReference type="ARBA" id="ARBA00022475"/>
    </source>
</evidence>
<dbReference type="PANTHER" id="PTHR23513">
    <property type="entry name" value="INTEGRAL MEMBRANE EFFLUX PROTEIN-RELATED"/>
    <property type="match status" value="1"/>
</dbReference>
<dbReference type="PANTHER" id="PTHR23513:SF11">
    <property type="entry name" value="STAPHYLOFERRIN A TRANSPORTER"/>
    <property type="match status" value="1"/>
</dbReference>
<feature type="transmembrane region" description="Helical" evidence="6">
    <location>
        <begin position="313"/>
        <end position="337"/>
    </location>
</feature>
<dbReference type="GO" id="GO:0005886">
    <property type="term" value="C:plasma membrane"/>
    <property type="evidence" value="ECO:0007669"/>
    <property type="project" value="UniProtKB-SubCell"/>
</dbReference>
<keyword evidence="2" id="KW-1003">Cell membrane</keyword>
<evidence type="ECO:0000256" key="3">
    <source>
        <dbReference type="ARBA" id="ARBA00022692"/>
    </source>
</evidence>
<dbReference type="AlphaFoldDB" id="A0A7W7HVR8"/>